<organism evidence="9 10">
    <name type="scientific">Candidatus Yonathbacteria bacterium CG_4_9_14_0_8_um_filter_46_47</name>
    <dbReference type="NCBI Taxonomy" id="1975106"/>
    <lineage>
        <taxon>Bacteria</taxon>
        <taxon>Candidatus Yonathiibacteriota</taxon>
    </lineage>
</organism>
<dbReference type="GO" id="GO:0006427">
    <property type="term" value="P:histidyl-tRNA aminoacylation"/>
    <property type="evidence" value="ECO:0007669"/>
    <property type="project" value="UniProtKB-UniRule"/>
</dbReference>
<dbReference type="Pfam" id="PF13393">
    <property type="entry name" value="tRNA-synt_His"/>
    <property type="match status" value="1"/>
</dbReference>
<evidence type="ECO:0000256" key="4">
    <source>
        <dbReference type="ARBA" id="ARBA00047639"/>
    </source>
</evidence>
<feature type="binding site" evidence="6">
    <location>
        <begin position="307"/>
        <end position="308"/>
    </location>
    <ligand>
        <name>L-histidine</name>
        <dbReference type="ChEBI" id="CHEBI:57595"/>
    </ligand>
</feature>
<dbReference type="SUPFAM" id="SSF52954">
    <property type="entry name" value="Class II aaRS ABD-related"/>
    <property type="match status" value="1"/>
</dbReference>
<dbReference type="GO" id="GO:0005737">
    <property type="term" value="C:cytoplasm"/>
    <property type="evidence" value="ECO:0007669"/>
    <property type="project" value="UniProtKB-SubCell"/>
</dbReference>
<dbReference type="InterPro" id="IPR041715">
    <property type="entry name" value="HisRS-like_core"/>
</dbReference>
<feature type="domain" description="Aminoacyl-transfer RNA synthetases class-II family profile" evidence="8">
    <location>
        <begin position="69"/>
        <end position="387"/>
    </location>
</feature>
<feature type="binding site" evidence="6">
    <location>
        <position position="172"/>
    </location>
    <ligand>
        <name>L-histidine</name>
        <dbReference type="ChEBI" id="CHEBI:57595"/>
    </ligand>
</feature>
<comment type="catalytic activity">
    <reaction evidence="4 5">
        <text>tRNA(His) + L-histidine + ATP = L-histidyl-tRNA(His) + AMP + diphosphate + H(+)</text>
        <dbReference type="Rhea" id="RHEA:17313"/>
        <dbReference type="Rhea" id="RHEA-COMP:9665"/>
        <dbReference type="Rhea" id="RHEA-COMP:9689"/>
        <dbReference type="ChEBI" id="CHEBI:15378"/>
        <dbReference type="ChEBI" id="CHEBI:30616"/>
        <dbReference type="ChEBI" id="CHEBI:33019"/>
        <dbReference type="ChEBI" id="CHEBI:57595"/>
        <dbReference type="ChEBI" id="CHEBI:78442"/>
        <dbReference type="ChEBI" id="CHEBI:78527"/>
        <dbReference type="ChEBI" id="CHEBI:456215"/>
        <dbReference type="EC" id="6.1.1.21"/>
    </reaction>
</comment>
<keyword evidence="5" id="KW-0648">Protein biosynthesis</keyword>
<keyword evidence="5 9" id="KW-0436">Ligase</keyword>
<dbReference type="PIRSF" id="PIRSF001549">
    <property type="entry name" value="His-tRNA_synth"/>
    <property type="match status" value="1"/>
</dbReference>
<dbReference type="AlphaFoldDB" id="A0A2M8DA79"/>
<dbReference type="EC" id="6.1.1.21" evidence="5"/>
<evidence type="ECO:0000256" key="6">
    <source>
        <dbReference type="PIRSR" id="PIRSR001549-1"/>
    </source>
</evidence>
<feature type="region of interest" description="Disordered" evidence="7">
    <location>
        <begin position="1"/>
        <end position="51"/>
    </location>
</feature>
<comment type="subunit">
    <text evidence="5">Homodimer.</text>
</comment>
<evidence type="ECO:0000256" key="3">
    <source>
        <dbReference type="ARBA" id="ARBA00023146"/>
    </source>
</evidence>
<feature type="binding site" evidence="6">
    <location>
        <position position="176"/>
    </location>
    <ligand>
        <name>L-histidine</name>
        <dbReference type="ChEBI" id="CHEBI:57595"/>
    </ligand>
</feature>
<dbReference type="GO" id="GO:0004821">
    <property type="term" value="F:histidine-tRNA ligase activity"/>
    <property type="evidence" value="ECO:0007669"/>
    <property type="project" value="UniProtKB-UniRule"/>
</dbReference>
<dbReference type="GO" id="GO:0005524">
    <property type="term" value="F:ATP binding"/>
    <property type="evidence" value="ECO:0007669"/>
    <property type="project" value="UniProtKB-UniRule"/>
</dbReference>
<dbReference type="PANTHER" id="PTHR43707:SF1">
    <property type="entry name" value="HISTIDINE--TRNA LIGASE, MITOCHONDRIAL-RELATED"/>
    <property type="match status" value="1"/>
</dbReference>
<dbReference type="Pfam" id="PF03129">
    <property type="entry name" value="HGTP_anticodon"/>
    <property type="match status" value="1"/>
</dbReference>
<feature type="binding site" evidence="6">
    <location>
        <begin position="127"/>
        <end position="129"/>
    </location>
    <ligand>
        <name>L-histidine</name>
        <dbReference type="ChEBI" id="CHEBI:57595"/>
    </ligand>
</feature>
<feature type="region of interest" description="Disordered" evidence="7">
    <location>
        <begin position="322"/>
        <end position="351"/>
    </location>
</feature>
<evidence type="ECO:0000256" key="5">
    <source>
        <dbReference type="HAMAP-Rule" id="MF_00127"/>
    </source>
</evidence>
<keyword evidence="2 5" id="KW-0547">Nucleotide-binding</keyword>
<sequence>MGTGQPRYDHRKGFTAASPDRERGNQPGKHRLPTIIMQEKKQRKSKEAPTSLRGMRDIIGDEHYDYQGFFEKAAEIAVYYGFKPIETPILEKEEVFTSGVGIGTDIIDKEMYSLKIKGGERLAMRPEGTAGTMRAYLENGMRSWPQPVMLYSYGSFFRHENPQKGRWREFRQFNIEMLGTSKSIADAMIIKIIATILEEAGLKNIQVRINSIGDKECRPAYIKELTAYYRKHLNSVCANCQQRIKTNPLRLLDCKDSKCTEIQGGAPDPISSLCNECRTHFKEVIEYLEETHVSYEIDNRLVRGLDYYTKTVFEIFNESEPLTDKDANEPDTTEKDIADKKKKGDSETTRPLALAAGGRYDRLAESMGSRKPVPSVGGGIGVDRVLLSPDRFILRPRIVKKPKVYFIQLGFEAKLKCIAVIEILRKARVPIMHSVSKDKLSGQLAVAERLSIPYTVILGQKEAMEGTVIVRNMNTRSQDTVALADLAMYIKKIS</sequence>
<dbReference type="HAMAP" id="MF_00127">
    <property type="entry name" value="His_tRNA_synth"/>
    <property type="match status" value="1"/>
</dbReference>
<comment type="similarity">
    <text evidence="1 5">Belongs to the class-II aminoacyl-tRNA synthetase family.</text>
</comment>
<feature type="compositionally biased region" description="Basic and acidic residues" evidence="7">
    <location>
        <begin position="322"/>
        <end position="348"/>
    </location>
</feature>
<dbReference type="CDD" id="cd00773">
    <property type="entry name" value="HisRS-like_core"/>
    <property type="match status" value="1"/>
</dbReference>
<dbReference type="Gene3D" id="3.30.930.10">
    <property type="entry name" value="Bira Bifunctional Protein, Domain 2"/>
    <property type="match status" value="1"/>
</dbReference>
<feature type="binding site" evidence="6">
    <location>
        <position position="303"/>
    </location>
    <ligand>
        <name>L-histidine</name>
        <dbReference type="ChEBI" id="CHEBI:57595"/>
    </ligand>
</feature>
<evidence type="ECO:0000256" key="2">
    <source>
        <dbReference type="ARBA" id="ARBA00022741"/>
    </source>
</evidence>
<comment type="subcellular location">
    <subcellularLocation>
        <location evidence="5">Cytoplasm</location>
    </subcellularLocation>
</comment>
<dbReference type="Proteomes" id="UP000229236">
    <property type="component" value="Unassembled WGS sequence"/>
</dbReference>
<gene>
    <name evidence="5 9" type="primary">hisS</name>
    <name evidence="9" type="ORF">CO088_00315</name>
</gene>
<dbReference type="Gene3D" id="3.40.50.800">
    <property type="entry name" value="Anticodon-binding domain"/>
    <property type="match status" value="1"/>
</dbReference>
<keyword evidence="5" id="KW-0963">Cytoplasm</keyword>
<dbReference type="SUPFAM" id="SSF55681">
    <property type="entry name" value="Class II aaRS and biotin synthetases"/>
    <property type="match status" value="1"/>
</dbReference>
<evidence type="ECO:0000259" key="8">
    <source>
        <dbReference type="PROSITE" id="PS50862"/>
    </source>
</evidence>
<dbReference type="InterPro" id="IPR004516">
    <property type="entry name" value="HisRS/HisZ"/>
</dbReference>
<dbReference type="PANTHER" id="PTHR43707">
    <property type="entry name" value="HISTIDYL-TRNA SYNTHETASE"/>
    <property type="match status" value="1"/>
</dbReference>
<evidence type="ECO:0000313" key="10">
    <source>
        <dbReference type="Proteomes" id="UP000229236"/>
    </source>
</evidence>
<protein>
    <recommendedName>
        <fullName evidence="5">Histidine--tRNA ligase</fullName>
        <ecNumber evidence="5">6.1.1.21</ecNumber>
    </recommendedName>
    <alternativeName>
        <fullName evidence="5">Histidyl-tRNA synthetase</fullName>
        <shortName evidence="5">HisRS</shortName>
    </alternativeName>
</protein>
<evidence type="ECO:0000313" key="9">
    <source>
        <dbReference type="EMBL" id="PJB84028.1"/>
    </source>
</evidence>
<proteinExistence type="inferred from homology"/>
<dbReference type="NCBIfam" id="TIGR00442">
    <property type="entry name" value="hisS"/>
    <property type="match status" value="1"/>
</dbReference>
<accession>A0A2M8DA79</accession>
<dbReference type="InterPro" id="IPR036621">
    <property type="entry name" value="Anticodon-bd_dom_sf"/>
</dbReference>
<feature type="binding site" evidence="6">
    <location>
        <position position="158"/>
    </location>
    <ligand>
        <name>L-histidine</name>
        <dbReference type="ChEBI" id="CHEBI:57595"/>
    </ligand>
</feature>
<keyword evidence="3 5" id="KW-0030">Aminoacyl-tRNA synthetase</keyword>
<reference evidence="10" key="1">
    <citation type="submission" date="2017-09" db="EMBL/GenBank/DDBJ databases">
        <title>Depth-based differentiation of microbial function through sediment-hosted aquifers and enrichment of novel symbionts in the deep terrestrial subsurface.</title>
        <authorList>
            <person name="Probst A.J."/>
            <person name="Ladd B."/>
            <person name="Jarett J.K."/>
            <person name="Geller-Mcgrath D.E."/>
            <person name="Sieber C.M.K."/>
            <person name="Emerson J.B."/>
            <person name="Anantharaman K."/>
            <person name="Thomas B.C."/>
            <person name="Malmstrom R."/>
            <person name="Stieglmeier M."/>
            <person name="Klingl A."/>
            <person name="Woyke T."/>
            <person name="Ryan C.M."/>
            <person name="Banfield J.F."/>
        </authorList>
    </citation>
    <scope>NUCLEOTIDE SEQUENCE [LARGE SCALE GENOMIC DNA]</scope>
</reference>
<dbReference type="InterPro" id="IPR004154">
    <property type="entry name" value="Anticodon-bd"/>
</dbReference>
<dbReference type="PROSITE" id="PS50862">
    <property type="entry name" value="AA_TRNA_LIGASE_II"/>
    <property type="match status" value="1"/>
</dbReference>
<evidence type="ECO:0000256" key="1">
    <source>
        <dbReference type="ARBA" id="ARBA00008226"/>
    </source>
</evidence>
<dbReference type="InterPro" id="IPR015807">
    <property type="entry name" value="His-tRNA-ligase"/>
</dbReference>
<dbReference type="InterPro" id="IPR045864">
    <property type="entry name" value="aa-tRNA-synth_II/BPL/LPL"/>
</dbReference>
<comment type="caution">
    <text evidence="9">The sequence shown here is derived from an EMBL/GenBank/DDBJ whole genome shotgun (WGS) entry which is preliminary data.</text>
</comment>
<keyword evidence="5" id="KW-0067">ATP-binding</keyword>
<name>A0A2M8DA79_9BACT</name>
<dbReference type="EMBL" id="PFTM01000009">
    <property type="protein sequence ID" value="PJB84028.1"/>
    <property type="molecule type" value="Genomic_DNA"/>
</dbReference>
<evidence type="ECO:0000256" key="7">
    <source>
        <dbReference type="SAM" id="MobiDB-lite"/>
    </source>
</evidence>
<dbReference type="InterPro" id="IPR006195">
    <property type="entry name" value="aa-tRNA-synth_II"/>
</dbReference>